<sequence length="541" mass="61764">MRHFNINTRSFFLFLLLGLLGFSACNDEFLDEVPKSFLSPENAYTNRAGFEAAINHMYRVGRTLRTHENLPGAEADKGTQTLYGSGTDLGWYWDKKNYFGDYTTINSFNAISTGYWRKLYNIIKNANIIVTRSEYPEVTWDNEADKFEVQAHARFFRAYAYRFLVHLYGDVPLLLEEITGPRLDFTRTPKAEVLDQIVADLEFAIQYLPQNNPDLGRLSQAAAAHLLAEIFITTGEYDKAIAAATSVIEDPQYELMTERFGTMTDKPGDVFWDLHRLGNQDRSSGNKETILAWQIEYNVPGGGDGNRLERCWGPLLERIKTPDGLGAILKDGMLGRPVAFMRPSIYMEYTIWESDWDNDMRNSEYNMQRKFYINNPESAHFGELIEPSPADTVRSHFVWVKKASHPHGHPQGYDNSGRLYSDMYAMRLAETYLLRAEAYLGKGDLENAAADINLVRARSNATPVAPGDVDIDYLLDERARELLVEEPRRLTLARLGLLDDRIKKYNPVSAPTIQEFHNLWPIPQSEIDANQEAEMTQNPGY</sequence>
<evidence type="ECO:0000256" key="6">
    <source>
        <dbReference type="SAM" id="SignalP"/>
    </source>
</evidence>
<dbReference type="OrthoDB" id="5694214at2"/>
<keyword evidence="10" id="KW-1185">Reference proteome</keyword>
<dbReference type="Pfam" id="PF07980">
    <property type="entry name" value="SusD_RagB"/>
    <property type="match status" value="1"/>
</dbReference>
<feature type="domain" description="RagB/SusD" evidence="7">
    <location>
        <begin position="398"/>
        <end position="541"/>
    </location>
</feature>
<dbReference type="Proteomes" id="UP000223913">
    <property type="component" value="Unassembled WGS sequence"/>
</dbReference>
<dbReference type="RefSeq" id="WP_099150525.1">
    <property type="nucleotide sequence ID" value="NZ_PDUD01000019.1"/>
</dbReference>
<evidence type="ECO:0000256" key="2">
    <source>
        <dbReference type="ARBA" id="ARBA00006275"/>
    </source>
</evidence>
<keyword evidence="3 6" id="KW-0732">Signal</keyword>
<name>A0A2D0NBP4_FLAN2</name>
<evidence type="ECO:0000259" key="7">
    <source>
        <dbReference type="Pfam" id="PF07980"/>
    </source>
</evidence>
<comment type="caution">
    <text evidence="9">The sequence shown here is derived from an EMBL/GenBank/DDBJ whole genome shotgun (WGS) entry which is preliminary data.</text>
</comment>
<keyword evidence="5" id="KW-0998">Cell outer membrane</keyword>
<evidence type="ECO:0000256" key="4">
    <source>
        <dbReference type="ARBA" id="ARBA00023136"/>
    </source>
</evidence>
<reference evidence="9 10" key="1">
    <citation type="submission" date="2017-10" db="EMBL/GenBank/DDBJ databases">
        <title>The draft genome sequence of Lewinella nigricans NBRC 102662.</title>
        <authorList>
            <person name="Wang K."/>
        </authorList>
    </citation>
    <scope>NUCLEOTIDE SEQUENCE [LARGE SCALE GENOMIC DNA]</scope>
    <source>
        <strain evidence="9 10">NBRC 102662</strain>
    </source>
</reference>
<accession>A0A2D0NBP4</accession>
<dbReference type="AlphaFoldDB" id="A0A2D0NBP4"/>
<evidence type="ECO:0000256" key="1">
    <source>
        <dbReference type="ARBA" id="ARBA00004442"/>
    </source>
</evidence>
<evidence type="ECO:0000313" key="10">
    <source>
        <dbReference type="Proteomes" id="UP000223913"/>
    </source>
</evidence>
<evidence type="ECO:0000256" key="3">
    <source>
        <dbReference type="ARBA" id="ARBA00022729"/>
    </source>
</evidence>
<dbReference type="InterPro" id="IPR033985">
    <property type="entry name" value="SusD-like_N"/>
</dbReference>
<dbReference type="Gene3D" id="1.25.40.390">
    <property type="match status" value="1"/>
</dbReference>
<dbReference type="InterPro" id="IPR011990">
    <property type="entry name" value="TPR-like_helical_dom_sf"/>
</dbReference>
<feature type="signal peptide" evidence="6">
    <location>
        <begin position="1"/>
        <end position="26"/>
    </location>
</feature>
<dbReference type="SUPFAM" id="SSF48452">
    <property type="entry name" value="TPR-like"/>
    <property type="match status" value="1"/>
</dbReference>
<organism evidence="9 10">
    <name type="scientific">Flavilitoribacter nigricans (strain ATCC 23147 / DSM 23189 / NBRC 102662 / NCIMB 1420 / SS-2)</name>
    <name type="common">Lewinella nigricans</name>
    <dbReference type="NCBI Taxonomy" id="1122177"/>
    <lineage>
        <taxon>Bacteria</taxon>
        <taxon>Pseudomonadati</taxon>
        <taxon>Bacteroidota</taxon>
        <taxon>Saprospiria</taxon>
        <taxon>Saprospirales</taxon>
        <taxon>Lewinellaceae</taxon>
        <taxon>Flavilitoribacter</taxon>
    </lineage>
</organism>
<dbReference type="EMBL" id="PDUD01000019">
    <property type="protein sequence ID" value="PHN05932.1"/>
    <property type="molecule type" value="Genomic_DNA"/>
</dbReference>
<proteinExistence type="inferred from homology"/>
<protein>
    <submittedName>
        <fullName evidence="9">RagB/SusD family nutrient uptake outer membrane protein</fullName>
    </submittedName>
</protein>
<comment type="subcellular location">
    <subcellularLocation>
        <location evidence="1">Cell outer membrane</location>
    </subcellularLocation>
</comment>
<comment type="similarity">
    <text evidence="2">Belongs to the SusD family.</text>
</comment>
<evidence type="ECO:0000259" key="8">
    <source>
        <dbReference type="Pfam" id="PF14322"/>
    </source>
</evidence>
<dbReference type="Pfam" id="PF14322">
    <property type="entry name" value="SusD-like_3"/>
    <property type="match status" value="1"/>
</dbReference>
<evidence type="ECO:0000256" key="5">
    <source>
        <dbReference type="ARBA" id="ARBA00023237"/>
    </source>
</evidence>
<dbReference type="PROSITE" id="PS51257">
    <property type="entry name" value="PROKAR_LIPOPROTEIN"/>
    <property type="match status" value="1"/>
</dbReference>
<feature type="chain" id="PRO_5012090342" evidence="6">
    <location>
        <begin position="27"/>
        <end position="541"/>
    </location>
</feature>
<evidence type="ECO:0000313" key="9">
    <source>
        <dbReference type="EMBL" id="PHN05932.1"/>
    </source>
</evidence>
<dbReference type="InterPro" id="IPR012944">
    <property type="entry name" value="SusD_RagB_dom"/>
</dbReference>
<feature type="domain" description="SusD-like N-terminal" evidence="8">
    <location>
        <begin position="29"/>
        <end position="231"/>
    </location>
</feature>
<dbReference type="GO" id="GO:0009279">
    <property type="term" value="C:cell outer membrane"/>
    <property type="evidence" value="ECO:0007669"/>
    <property type="project" value="UniProtKB-SubCell"/>
</dbReference>
<gene>
    <name evidence="9" type="ORF">CRP01_13210</name>
</gene>
<keyword evidence="4" id="KW-0472">Membrane</keyword>